<name>A0A9D4M533_DREPO</name>
<dbReference type="AlphaFoldDB" id="A0A9D4M533"/>
<keyword evidence="2" id="KW-1185">Reference proteome</keyword>
<reference evidence="1" key="1">
    <citation type="journal article" date="2019" name="bioRxiv">
        <title>The Genome of the Zebra Mussel, Dreissena polymorpha: A Resource for Invasive Species Research.</title>
        <authorList>
            <person name="McCartney M.A."/>
            <person name="Auch B."/>
            <person name="Kono T."/>
            <person name="Mallez S."/>
            <person name="Zhang Y."/>
            <person name="Obille A."/>
            <person name="Becker A."/>
            <person name="Abrahante J.E."/>
            <person name="Garbe J."/>
            <person name="Badalamenti J.P."/>
            <person name="Herman A."/>
            <person name="Mangelson H."/>
            <person name="Liachko I."/>
            <person name="Sullivan S."/>
            <person name="Sone E.D."/>
            <person name="Koren S."/>
            <person name="Silverstein K.A.T."/>
            <person name="Beckman K.B."/>
            <person name="Gohl D.M."/>
        </authorList>
    </citation>
    <scope>NUCLEOTIDE SEQUENCE</scope>
    <source>
        <strain evidence="1">Duluth1</strain>
        <tissue evidence="1">Whole animal</tissue>
    </source>
</reference>
<evidence type="ECO:0000313" key="2">
    <source>
        <dbReference type="Proteomes" id="UP000828390"/>
    </source>
</evidence>
<protein>
    <submittedName>
        <fullName evidence="1">Uncharacterized protein</fullName>
    </submittedName>
</protein>
<sequence length="74" mass="8161">MCRHQLQCTRDLVALRCAPYWNKSAHNPLDAHKDGAQQPNSIVMQHNSFGDGEGVVESSSGNLGTLTYLNYSLN</sequence>
<organism evidence="1 2">
    <name type="scientific">Dreissena polymorpha</name>
    <name type="common">Zebra mussel</name>
    <name type="synonym">Mytilus polymorpha</name>
    <dbReference type="NCBI Taxonomy" id="45954"/>
    <lineage>
        <taxon>Eukaryota</taxon>
        <taxon>Metazoa</taxon>
        <taxon>Spiralia</taxon>
        <taxon>Lophotrochozoa</taxon>
        <taxon>Mollusca</taxon>
        <taxon>Bivalvia</taxon>
        <taxon>Autobranchia</taxon>
        <taxon>Heteroconchia</taxon>
        <taxon>Euheterodonta</taxon>
        <taxon>Imparidentia</taxon>
        <taxon>Neoheterodontei</taxon>
        <taxon>Myida</taxon>
        <taxon>Dreissenoidea</taxon>
        <taxon>Dreissenidae</taxon>
        <taxon>Dreissena</taxon>
    </lineage>
</organism>
<proteinExistence type="predicted"/>
<comment type="caution">
    <text evidence="1">The sequence shown here is derived from an EMBL/GenBank/DDBJ whole genome shotgun (WGS) entry which is preliminary data.</text>
</comment>
<evidence type="ECO:0000313" key="1">
    <source>
        <dbReference type="EMBL" id="KAH3869721.1"/>
    </source>
</evidence>
<gene>
    <name evidence="1" type="ORF">DPMN_032891</name>
</gene>
<reference evidence="1" key="2">
    <citation type="submission" date="2020-11" db="EMBL/GenBank/DDBJ databases">
        <authorList>
            <person name="McCartney M.A."/>
            <person name="Auch B."/>
            <person name="Kono T."/>
            <person name="Mallez S."/>
            <person name="Becker A."/>
            <person name="Gohl D.M."/>
            <person name="Silverstein K.A.T."/>
            <person name="Koren S."/>
            <person name="Bechman K.B."/>
            <person name="Herman A."/>
            <person name="Abrahante J.E."/>
            <person name="Garbe J."/>
        </authorList>
    </citation>
    <scope>NUCLEOTIDE SEQUENCE</scope>
    <source>
        <strain evidence="1">Duluth1</strain>
        <tissue evidence="1">Whole animal</tissue>
    </source>
</reference>
<dbReference type="Proteomes" id="UP000828390">
    <property type="component" value="Unassembled WGS sequence"/>
</dbReference>
<accession>A0A9D4M533</accession>
<dbReference type="EMBL" id="JAIWYP010000002">
    <property type="protein sequence ID" value="KAH3869721.1"/>
    <property type="molecule type" value="Genomic_DNA"/>
</dbReference>